<dbReference type="SUPFAM" id="SSF48264">
    <property type="entry name" value="Cytochrome P450"/>
    <property type="match status" value="1"/>
</dbReference>
<dbReference type="InterPro" id="IPR002401">
    <property type="entry name" value="Cyt_P450_E_grp-I"/>
</dbReference>
<reference evidence="9 10" key="1">
    <citation type="journal article" date="2024" name="IMA Fungus">
        <title>Apiospora arundinis, a panoply of carbohydrate-active enzymes and secondary metabolites.</title>
        <authorList>
            <person name="Sorensen T."/>
            <person name="Petersen C."/>
            <person name="Muurmann A.T."/>
            <person name="Christiansen J.V."/>
            <person name="Brundto M.L."/>
            <person name="Overgaard C.K."/>
            <person name="Boysen A.T."/>
            <person name="Wollenberg R.D."/>
            <person name="Larsen T.O."/>
            <person name="Sorensen J.L."/>
            <person name="Nielsen K.L."/>
            <person name="Sondergaard T.E."/>
        </authorList>
    </citation>
    <scope>NUCLEOTIDE SEQUENCE [LARGE SCALE GENOMIC DNA]</scope>
    <source>
        <strain evidence="9 10">AAU 773</strain>
    </source>
</reference>
<dbReference type="PRINTS" id="PR00385">
    <property type="entry name" value="P450"/>
</dbReference>
<dbReference type="InterPro" id="IPR047146">
    <property type="entry name" value="Cyt_P450_E_CYP52_fungi"/>
</dbReference>
<dbReference type="InterPro" id="IPR036396">
    <property type="entry name" value="Cyt_P450_sf"/>
</dbReference>
<evidence type="ECO:0000256" key="3">
    <source>
        <dbReference type="ARBA" id="ARBA00022723"/>
    </source>
</evidence>
<evidence type="ECO:0000313" key="9">
    <source>
        <dbReference type="EMBL" id="KAK8868404.1"/>
    </source>
</evidence>
<comment type="caution">
    <text evidence="9">The sequence shown here is derived from an EMBL/GenBank/DDBJ whole genome shotgun (WGS) entry which is preliminary data.</text>
</comment>
<comment type="similarity">
    <text evidence="2 7">Belongs to the cytochrome P450 family.</text>
</comment>
<accession>A0ABR2IUW7</accession>
<keyword evidence="5 7" id="KW-0408">Iron</keyword>
<protein>
    <submittedName>
        <fullName evidence="9">Cytochrome P450</fullName>
    </submittedName>
</protein>
<evidence type="ECO:0000256" key="8">
    <source>
        <dbReference type="SAM" id="Phobius"/>
    </source>
</evidence>
<evidence type="ECO:0000256" key="2">
    <source>
        <dbReference type="ARBA" id="ARBA00010617"/>
    </source>
</evidence>
<evidence type="ECO:0000256" key="7">
    <source>
        <dbReference type="RuleBase" id="RU000461"/>
    </source>
</evidence>
<evidence type="ECO:0000256" key="4">
    <source>
        <dbReference type="ARBA" id="ARBA00023002"/>
    </source>
</evidence>
<dbReference type="Pfam" id="PF00067">
    <property type="entry name" value="p450"/>
    <property type="match status" value="1"/>
</dbReference>
<dbReference type="PROSITE" id="PS00086">
    <property type="entry name" value="CYTOCHROME_P450"/>
    <property type="match status" value="1"/>
</dbReference>
<keyword evidence="8" id="KW-1133">Transmembrane helix</keyword>
<proteinExistence type="inferred from homology"/>
<dbReference type="PANTHER" id="PTHR24287">
    <property type="entry name" value="P450, PUTATIVE (EUROFUNG)-RELATED"/>
    <property type="match status" value="1"/>
</dbReference>
<dbReference type="Gene3D" id="1.10.630.10">
    <property type="entry name" value="Cytochrome P450"/>
    <property type="match status" value="1"/>
</dbReference>
<keyword evidence="6 7" id="KW-0503">Monooxygenase</keyword>
<dbReference type="InterPro" id="IPR001128">
    <property type="entry name" value="Cyt_P450"/>
</dbReference>
<feature type="transmembrane region" description="Helical" evidence="8">
    <location>
        <begin position="6"/>
        <end position="22"/>
    </location>
</feature>
<keyword evidence="8" id="KW-0812">Transmembrane</keyword>
<keyword evidence="10" id="KW-1185">Reference proteome</keyword>
<evidence type="ECO:0000256" key="5">
    <source>
        <dbReference type="ARBA" id="ARBA00023004"/>
    </source>
</evidence>
<evidence type="ECO:0000256" key="1">
    <source>
        <dbReference type="ARBA" id="ARBA00001971"/>
    </source>
</evidence>
<sequence length="495" mass="55494">MEVVQYSLFAVLAYISVLFLVRRRSANARIQQLGGYAPGAPSNLPLGLDLALEATQHMLADNFIEWTDKLLHNKGRTVELRMLGARIVLTDHSENIKAVMSTKFSNFVKGNNMHDAFNSVLGNSIFSTDGEQWLANKNTLRPHVAKIRESDRGKIEKHVQNLLRVISSAGSPIEIYDVIDRYQLDVVTDVFLGKPANSLTEQRQPFRKAIDHLFRLNTRRLLLAPLGLLVPDTWLARKSFRDYDAYLDTIVSQASTPSTDEVASKGNLEHTMMDSMVANGLSPKAIKDQLTAVLLAAKDPVAILLSWCLYELSRAPGVLQRLQREIETITGTGLPTQETIAEMPYLKNVINETIRLYHPVGINVREAQVDTFLPVGGGPDGNQPVGVPAGTTIAYSTIGLQRREDIVGADHDKFRPERWETWTPDTWEFIPFNHGPRICLGRRFGLFQLGYTLARLVQAFDKIEEVKIGPSPQKIRVELNTKMAHPIYCRLYSKA</sequence>
<dbReference type="PANTHER" id="PTHR24287:SF5">
    <property type="entry name" value="P450, PUTATIVE (EUROFUNG)-RELATED"/>
    <property type="match status" value="1"/>
</dbReference>
<dbReference type="PRINTS" id="PR00463">
    <property type="entry name" value="EP450I"/>
</dbReference>
<dbReference type="Proteomes" id="UP001390339">
    <property type="component" value="Unassembled WGS sequence"/>
</dbReference>
<dbReference type="EMBL" id="JAPCWZ010000004">
    <property type="protein sequence ID" value="KAK8868404.1"/>
    <property type="molecule type" value="Genomic_DNA"/>
</dbReference>
<dbReference type="InterPro" id="IPR017972">
    <property type="entry name" value="Cyt_P450_CS"/>
</dbReference>
<keyword evidence="4 7" id="KW-0560">Oxidoreductase</keyword>
<evidence type="ECO:0000313" key="10">
    <source>
        <dbReference type="Proteomes" id="UP001390339"/>
    </source>
</evidence>
<organism evidence="9 10">
    <name type="scientific">Apiospora arundinis</name>
    <dbReference type="NCBI Taxonomy" id="335852"/>
    <lineage>
        <taxon>Eukaryota</taxon>
        <taxon>Fungi</taxon>
        <taxon>Dikarya</taxon>
        <taxon>Ascomycota</taxon>
        <taxon>Pezizomycotina</taxon>
        <taxon>Sordariomycetes</taxon>
        <taxon>Xylariomycetidae</taxon>
        <taxon>Amphisphaeriales</taxon>
        <taxon>Apiosporaceae</taxon>
        <taxon>Apiospora</taxon>
    </lineage>
</organism>
<evidence type="ECO:0000256" key="6">
    <source>
        <dbReference type="ARBA" id="ARBA00023033"/>
    </source>
</evidence>
<comment type="cofactor">
    <cofactor evidence="1">
        <name>heme</name>
        <dbReference type="ChEBI" id="CHEBI:30413"/>
    </cofactor>
</comment>
<keyword evidence="7" id="KW-0349">Heme</keyword>
<keyword evidence="3 7" id="KW-0479">Metal-binding</keyword>
<name>A0ABR2IUW7_9PEZI</name>
<keyword evidence="8" id="KW-0472">Membrane</keyword>
<gene>
    <name evidence="9" type="ORF">PGQ11_006982</name>
</gene>